<dbReference type="Gene3D" id="3.30.450.20">
    <property type="entry name" value="PAS domain"/>
    <property type="match status" value="5"/>
</dbReference>
<keyword evidence="5" id="KW-0997">Cell inner membrane</keyword>
<evidence type="ECO:0000259" key="21">
    <source>
        <dbReference type="PROSITE" id="PS50113"/>
    </source>
</evidence>
<feature type="domain" description="PAS" evidence="20">
    <location>
        <begin position="554"/>
        <end position="607"/>
    </location>
</feature>
<evidence type="ECO:0000256" key="13">
    <source>
        <dbReference type="ARBA" id="ARBA00022989"/>
    </source>
</evidence>
<keyword evidence="4" id="KW-1003">Cell membrane</keyword>
<evidence type="ECO:0000256" key="8">
    <source>
        <dbReference type="ARBA" id="ARBA00022692"/>
    </source>
</evidence>
<dbReference type="InterPro" id="IPR052162">
    <property type="entry name" value="Sensor_kinase/Photoreceptor"/>
</dbReference>
<feature type="domain" description="PAC" evidence="21">
    <location>
        <begin position="352"/>
        <end position="406"/>
    </location>
</feature>
<feature type="modified residue" description="4-aspartylphosphate" evidence="16">
    <location>
        <position position="71"/>
    </location>
</feature>
<feature type="domain" description="Response regulatory" evidence="19">
    <location>
        <begin position="19"/>
        <end position="139"/>
    </location>
</feature>
<reference evidence="22 23" key="1">
    <citation type="submission" date="2019-12" db="EMBL/GenBank/DDBJ databases">
        <title>Halomonas rutogse sp. nov. isolated from two lakes on Tibetan Plateau.</title>
        <authorList>
            <person name="Gao P."/>
        </authorList>
    </citation>
    <scope>NUCLEOTIDE SEQUENCE [LARGE SCALE GENOMIC DNA]</scope>
    <source>
        <strain evidence="22 23">ZH2S</strain>
    </source>
</reference>
<dbReference type="InterPro" id="IPR036890">
    <property type="entry name" value="HATPase_C_sf"/>
</dbReference>
<keyword evidence="14" id="KW-0902">Two-component regulatory system</keyword>
<keyword evidence="11" id="KW-0418">Kinase</keyword>
<feature type="coiled-coil region" evidence="17">
    <location>
        <begin position="390"/>
        <end position="417"/>
    </location>
</feature>
<comment type="catalytic activity">
    <reaction evidence="1">
        <text>ATP + protein L-histidine = ADP + protein N-phospho-L-histidine.</text>
        <dbReference type="EC" id="2.7.13.3"/>
    </reaction>
</comment>
<dbReference type="Pfam" id="PF00072">
    <property type="entry name" value="Response_reg"/>
    <property type="match status" value="2"/>
</dbReference>
<dbReference type="FunFam" id="1.10.287.130:FF:000038">
    <property type="entry name" value="Sensory transduction histidine kinase"/>
    <property type="match status" value="1"/>
</dbReference>
<dbReference type="Pfam" id="PF13426">
    <property type="entry name" value="PAS_9"/>
    <property type="match status" value="1"/>
</dbReference>
<dbReference type="CDD" id="cd00082">
    <property type="entry name" value="HisKA"/>
    <property type="match status" value="1"/>
</dbReference>
<protein>
    <recommendedName>
        <fullName evidence="3">histidine kinase</fullName>
        <ecNumber evidence="3">2.7.13.3</ecNumber>
    </recommendedName>
</protein>
<dbReference type="PANTHER" id="PTHR43304">
    <property type="entry name" value="PHYTOCHROME-LIKE PROTEIN CPH1"/>
    <property type="match status" value="1"/>
</dbReference>
<proteinExistence type="predicted"/>
<keyword evidence="10" id="KW-0547">Nucleotide-binding</keyword>
<dbReference type="RefSeq" id="WP_160418525.1">
    <property type="nucleotide sequence ID" value="NZ_WTKP01000005.1"/>
</dbReference>
<comment type="subcellular location">
    <subcellularLocation>
        <location evidence="2">Cell inner membrane</location>
        <topology evidence="2">Multi-pass membrane protein</topology>
    </subcellularLocation>
</comment>
<dbReference type="CDD" id="cd00156">
    <property type="entry name" value="REC"/>
    <property type="match status" value="2"/>
</dbReference>
<dbReference type="EMBL" id="WTKP01000005">
    <property type="protein sequence ID" value="MWJ28147.1"/>
    <property type="molecule type" value="Genomic_DNA"/>
</dbReference>
<dbReference type="Gene3D" id="3.40.50.2300">
    <property type="match status" value="2"/>
</dbReference>
<dbReference type="Gene3D" id="3.30.565.10">
    <property type="entry name" value="Histidine kinase-like ATPase, C-terminal domain"/>
    <property type="match status" value="1"/>
</dbReference>
<evidence type="ECO:0000256" key="15">
    <source>
        <dbReference type="ARBA" id="ARBA00023136"/>
    </source>
</evidence>
<evidence type="ECO:0000259" key="19">
    <source>
        <dbReference type="PROSITE" id="PS50110"/>
    </source>
</evidence>
<dbReference type="FunFam" id="2.10.70.100:FF:000001">
    <property type="entry name" value="Sensory transduction histidine kinase"/>
    <property type="match status" value="1"/>
</dbReference>
<keyword evidence="15" id="KW-0472">Membrane</keyword>
<evidence type="ECO:0000256" key="1">
    <source>
        <dbReference type="ARBA" id="ARBA00000085"/>
    </source>
</evidence>
<evidence type="ECO:0000256" key="11">
    <source>
        <dbReference type="ARBA" id="ARBA00022777"/>
    </source>
</evidence>
<feature type="domain" description="PAS" evidence="20">
    <location>
        <begin position="407"/>
        <end position="449"/>
    </location>
</feature>
<feature type="domain" description="PAS" evidence="20">
    <location>
        <begin position="790"/>
        <end position="862"/>
    </location>
</feature>
<dbReference type="SUPFAM" id="SSF52172">
    <property type="entry name" value="CheY-like"/>
    <property type="match status" value="2"/>
</dbReference>
<keyword evidence="12" id="KW-0067">ATP-binding</keyword>
<dbReference type="SUPFAM" id="SSF47384">
    <property type="entry name" value="Homodimeric domain of signal transducing histidine kinase"/>
    <property type="match status" value="1"/>
</dbReference>
<evidence type="ECO:0000256" key="12">
    <source>
        <dbReference type="ARBA" id="ARBA00022840"/>
    </source>
</evidence>
<dbReference type="PROSITE" id="PS50110">
    <property type="entry name" value="RESPONSE_REGULATORY"/>
    <property type="match status" value="2"/>
</dbReference>
<feature type="domain" description="PAC" evidence="21">
    <location>
        <begin position="737"/>
        <end position="789"/>
    </location>
</feature>
<dbReference type="CDD" id="cd16922">
    <property type="entry name" value="HATPase_EvgS-ArcB-TorS-like"/>
    <property type="match status" value="1"/>
</dbReference>
<dbReference type="PANTHER" id="PTHR43304:SF1">
    <property type="entry name" value="PAC DOMAIN-CONTAINING PROTEIN"/>
    <property type="match status" value="1"/>
</dbReference>
<evidence type="ECO:0000256" key="4">
    <source>
        <dbReference type="ARBA" id="ARBA00022475"/>
    </source>
</evidence>
<evidence type="ECO:0000256" key="9">
    <source>
        <dbReference type="ARBA" id="ARBA00022737"/>
    </source>
</evidence>
<feature type="domain" description="PAC" evidence="21">
    <location>
        <begin position="866"/>
        <end position="919"/>
    </location>
</feature>
<dbReference type="GO" id="GO:0005524">
    <property type="term" value="F:ATP binding"/>
    <property type="evidence" value="ECO:0007669"/>
    <property type="project" value="UniProtKB-KW"/>
</dbReference>
<evidence type="ECO:0000256" key="3">
    <source>
        <dbReference type="ARBA" id="ARBA00012438"/>
    </source>
</evidence>
<comment type="caution">
    <text evidence="22">The sequence shown here is derived from an EMBL/GenBank/DDBJ whole genome shotgun (WGS) entry which is preliminary data.</text>
</comment>
<evidence type="ECO:0000256" key="6">
    <source>
        <dbReference type="ARBA" id="ARBA00022553"/>
    </source>
</evidence>
<dbReference type="PROSITE" id="PS50112">
    <property type="entry name" value="PAS"/>
    <property type="match status" value="5"/>
</dbReference>
<dbReference type="InterPro" id="IPR000700">
    <property type="entry name" value="PAS-assoc_C"/>
</dbReference>
<dbReference type="InterPro" id="IPR001789">
    <property type="entry name" value="Sig_transdc_resp-reg_receiver"/>
</dbReference>
<feature type="domain" description="PAS" evidence="20">
    <location>
        <begin position="296"/>
        <end position="339"/>
    </location>
</feature>
<dbReference type="PROSITE" id="PS50109">
    <property type="entry name" value="HIS_KIN"/>
    <property type="match status" value="1"/>
</dbReference>
<dbReference type="InterPro" id="IPR001610">
    <property type="entry name" value="PAC"/>
</dbReference>
<dbReference type="NCBIfam" id="TIGR00229">
    <property type="entry name" value="sensory_box"/>
    <property type="match status" value="4"/>
</dbReference>
<dbReference type="SUPFAM" id="SSF55785">
    <property type="entry name" value="PYP-like sensor domain (PAS domain)"/>
    <property type="match status" value="5"/>
</dbReference>
<dbReference type="InterPro" id="IPR011006">
    <property type="entry name" value="CheY-like_superfamily"/>
</dbReference>
<gene>
    <name evidence="22" type="ORF">GPM19_08005</name>
</gene>
<dbReference type="GO" id="GO:0000155">
    <property type="term" value="F:phosphorelay sensor kinase activity"/>
    <property type="evidence" value="ECO:0007669"/>
    <property type="project" value="InterPro"/>
</dbReference>
<keyword evidence="23" id="KW-1185">Reference proteome</keyword>
<keyword evidence="6 16" id="KW-0597">Phosphoprotein</keyword>
<keyword evidence="8" id="KW-0812">Transmembrane</keyword>
<evidence type="ECO:0000256" key="14">
    <source>
        <dbReference type="ARBA" id="ARBA00023012"/>
    </source>
</evidence>
<dbReference type="FunFam" id="3.30.565.10:FF:000006">
    <property type="entry name" value="Sensor histidine kinase WalK"/>
    <property type="match status" value="1"/>
</dbReference>
<dbReference type="SMART" id="SM00091">
    <property type="entry name" value="PAS"/>
    <property type="match status" value="5"/>
</dbReference>
<evidence type="ECO:0000256" key="16">
    <source>
        <dbReference type="PROSITE-ProRule" id="PRU00169"/>
    </source>
</evidence>
<keyword evidence="17" id="KW-0175">Coiled coil</keyword>
<evidence type="ECO:0000256" key="5">
    <source>
        <dbReference type="ARBA" id="ARBA00022519"/>
    </source>
</evidence>
<dbReference type="PRINTS" id="PR00344">
    <property type="entry name" value="BCTRLSENSOR"/>
</dbReference>
<evidence type="ECO:0000313" key="23">
    <source>
        <dbReference type="Proteomes" id="UP000437638"/>
    </source>
</evidence>
<dbReference type="SMART" id="SM00448">
    <property type="entry name" value="REC"/>
    <property type="match status" value="2"/>
</dbReference>
<dbReference type="InterPro" id="IPR005467">
    <property type="entry name" value="His_kinase_dom"/>
</dbReference>
<feature type="modified residue" description="4-aspartylphosphate" evidence="16">
    <location>
        <position position="197"/>
    </location>
</feature>
<evidence type="ECO:0000259" key="18">
    <source>
        <dbReference type="PROSITE" id="PS50109"/>
    </source>
</evidence>
<feature type="domain" description="Histidine kinase" evidence="18">
    <location>
        <begin position="937"/>
        <end position="1153"/>
    </location>
</feature>
<evidence type="ECO:0000256" key="7">
    <source>
        <dbReference type="ARBA" id="ARBA00022679"/>
    </source>
</evidence>
<dbReference type="InterPro" id="IPR000014">
    <property type="entry name" value="PAS"/>
</dbReference>
<evidence type="ECO:0000256" key="10">
    <source>
        <dbReference type="ARBA" id="ARBA00022741"/>
    </source>
</evidence>
<name>A0A7X3H093_9GAMM</name>
<organism evidence="22 23">
    <name type="scientific">Vreelandella zhuhanensis</name>
    <dbReference type="NCBI Taxonomy" id="2684210"/>
    <lineage>
        <taxon>Bacteria</taxon>
        <taxon>Pseudomonadati</taxon>
        <taxon>Pseudomonadota</taxon>
        <taxon>Gammaproteobacteria</taxon>
        <taxon>Oceanospirillales</taxon>
        <taxon>Halomonadaceae</taxon>
        <taxon>Vreelandella</taxon>
    </lineage>
</organism>
<dbReference type="EC" id="2.7.13.3" evidence="3"/>
<evidence type="ECO:0000256" key="17">
    <source>
        <dbReference type="SAM" id="Coils"/>
    </source>
</evidence>
<dbReference type="GO" id="GO:0005886">
    <property type="term" value="C:plasma membrane"/>
    <property type="evidence" value="ECO:0007669"/>
    <property type="project" value="UniProtKB-SubCell"/>
</dbReference>
<feature type="domain" description="PAS" evidence="20">
    <location>
        <begin position="690"/>
        <end position="735"/>
    </location>
</feature>
<dbReference type="InterPro" id="IPR035965">
    <property type="entry name" value="PAS-like_dom_sf"/>
</dbReference>
<keyword evidence="9" id="KW-0677">Repeat</keyword>
<dbReference type="InterPro" id="IPR004358">
    <property type="entry name" value="Sig_transdc_His_kin-like_C"/>
</dbReference>
<dbReference type="Proteomes" id="UP000437638">
    <property type="component" value="Unassembled WGS sequence"/>
</dbReference>
<dbReference type="CDD" id="cd00130">
    <property type="entry name" value="PAS"/>
    <property type="match status" value="4"/>
</dbReference>
<keyword evidence="13" id="KW-1133">Transmembrane helix</keyword>
<dbReference type="InterPro" id="IPR036097">
    <property type="entry name" value="HisK_dim/P_sf"/>
</dbReference>
<evidence type="ECO:0000313" key="22">
    <source>
        <dbReference type="EMBL" id="MWJ28147.1"/>
    </source>
</evidence>
<dbReference type="Pfam" id="PF00512">
    <property type="entry name" value="HisKA"/>
    <property type="match status" value="1"/>
</dbReference>
<keyword evidence="7" id="KW-0808">Transferase</keyword>
<dbReference type="InterPro" id="IPR013655">
    <property type="entry name" value="PAS_fold_3"/>
</dbReference>
<evidence type="ECO:0000259" key="20">
    <source>
        <dbReference type="PROSITE" id="PS50112"/>
    </source>
</evidence>
<dbReference type="Pfam" id="PF08447">
    <property type="entry name" value="PAS_3"/>
    <property type="match status" value="3"/>
</dbReference>
<dbReference type="SMART" id="SM00086">
    <property type="entry name" value="PAC"/>
    <property type="match status" value="4"/>
</dbReference>
<accession>A0A7X3H093</accession>
<feature type="domain" description="PAC" evidence="21">
    <location>
        <begin position="610"/>
        <end position="662"/>
    </location>
</feature>
<dbReference type="AlphaFoldDB" id="A0A7X3H093"/>
<evidence type="ECO:0000256" key="2">
    <source>
        <dbReference type="ARBA" id="ARBA00004429"/>
    </source>
</evidence>
<dbReference type="Gene3D" id="1.10.287.130">
    <property type="match status" value="1"/>
</dbReference>
<dbReference type="Pfam" id="PF12860">
    <property type="entry name" value="PAS_7"/>
    <property type="match status" value="1"/>
</dbReference>
<dbReference type="SMART" id="SM00388">
    <property type="entry name" value="HisKA"/>
    <property type="match status" value="1"/>
</dbReference>
<feature type="domain" description="Response regulatory" evidence="19">
    <location>
        <begin position="148"/>
        <end position="263"/>
    </location>
</feature>
<dbReference type="InterPro" id="IPR003661">
    <property type="entry name" value="HisK_dim/P_dom"/>
</dbReference>
<dbReference type="SUPFAM" id="SSF55874">
    <property type="entry name" value="ATPase domain of HSP90 chaperone/DNA topoisomerase II/histidine kinase"/>
    <property type="match status" value="1"/>
</dbReference>
<dbReference type="Pfam" id="PF02518">
    <property type="entry name" value="HATPase_c"/>
    <property type="match status" value="1"/>
</dbReference>
<dbReference type="PROSITE" id="PS50113">
    <property type="entry name" value="PAC"/>
    <property type="match status" value="4"/>
</dbReference>
<sequence length="1153" mass="131194">MTLPQEALATPEAFPAQPLLFLLEDDALELVHLEHALAKRGYRVQGFTQSMAFREALSDPYAEEPAAVIIDMILEDSILQGTEMFRELGLGGSDGIPAVVISMRDDLEARLAALRAGACRYLTKPVDSGNLAQLLDTLSGRQPATPYRVLLVDDDPMLLESQTLILEHAGMDVFSLDEPMALLEAMAQCAPDVVVLDVHMPEVSGPELAAILREQDNYLELPILFLSTETDFQQQLQALNLSDDFLVKPVVPEHFIEAVTVRARRSRQHGAIRKRLEISFYEREREHLALNHHAIVSVADGRGRITEVNERFCKLSGYSREELLGQNHRIVKSDVHSPDFYHQLWQTISSGRVWKGEICNRGKDGHLYWVESTITPFLDEQGKPYQYVSIRTDITRLKQAELELKAHERELTATLEATQDGILAVGPDRRVSFANDRFFELWGLPSSQVHQGVDEREHLRAVQHKIKHPDRRDFLEHFDMLYQSRDILHDTLELIDGRFLEAFSQPVIDGDAIGRVWSFHDVTESRRVQAEVEHHKERLRRGQMYANIGTWEWDIQSGALYWTERVAPLFGYREEEVGPSYENFIQAVHPEDRDAMNEAIRAAIEDGALYECEHRVVWPDGSVRWLLERGAVLRDEKGEPLQMLGVVQDIDARKRAELALAERERELLEAQHMAHIGSWRLDLLTDERIWSAEVYCILGYSPHDVIPSTEVLKARIHQEDHVRLEESLERAGETGVHDTTYRILRPSGEMRHVHELARMEQNQEGQLSLLVGTIQDITERVEADRELRESQERFIFAVEGAGDGVWDWNAHNGIMHFSRLYMVMLGYRHHELAHHIDTWAKLVHPQDLSHAQDKFQDYFEGRSKSYSIELRLRCKNGHYKWILCRSTIVARDTEGRPSRVIGIHSDIDARKQVETALINAREEAERANRAKSEFLSSMSHELRTPLNAIIGFGQLLEYEESFDEDQQDNVAEILKAGHHLLVLINEVLDLAKVESGHLDLSLESVSVAEVVEECLGLVRGQATERGIRINTQGLENGVVRADHLRLKQVLLNLLSNAVKYNREQGQIQVTLHSLDAEHLQIRVTDTGKGIAPEHRIALFEPFNRLEAEGSPIEGTGIGLTIARRITELMGGRLEVESELGVGSCFCIELPESK</sequence>
<dbReference type="Gene3D" id="2.10.70.100">
    <property type="match status" value="2"/>
</dbReference>
<dbReference type="SMART" id="SM00387">
    <property type="entry name" value="HATPase_c"/>
    <property type="match status" value="1"/>
</dbReference>
<dbReference type="InterPro" id="IPR003594">
    <property type="entry name" value="HATPase_dom"/>
</dbReference>